<dbReference type="AlphaFoldDB" id="A0A060SHH4"/>
<protein>
    <recommendedName>
        <fullName evidence="3">NmrA-like domain-containing protein</fullName>
    </recommendedName>
</protein>
<keyword evidence="1" id="KW-0521">NADP</keyword>
<dbReference type="HOGENOM" id="CLU_058266_0_0_1"/>
<dbReference type="OMA" id="YEHPEWA"/>
<evidence type="ECO:0000313" key="5">
    <source>
        <dbReference type="Proteomes" id="UP000029665"/>
    </source>
</evidence>
<sequence length="316" mass="34663">MSAATHSVAVLGGTGALGKQISLAFLTEFKSNFHTVRVLTRDPSSAVAKELAERGASLVKLDESHLTRVLDDAFKDVDVVVNALSTKSSDATNQAVIDAAARSNIKAYFLDEYGSDHWINEFSGYEHPGWLEKQRIATETRKKLQGKKVIAVSKLQLKWNHVNIANSLSVSYHNVGVDIENNVYSVYGSPSQKFSTTAKTDVARSVARLAILALDPATAPKVPDNVRIAGATVTYEEIRDIVARVKGVPKGEIKAEDLQQHKEDIRQHPGENFIDYLRVVIGEGKADFSTTNANALVNPGEAFWKWTTVEEYVRAL</sequence>
<dbReference type="Pfam" id="PF05368">
    <property type="entry name" value="NmrA"/>
    <property type="match status" value="1"/>
</dbReference>
<evidence type="ECO:0000256" key="1">
    <source>
        <dbReference type="ARBA" id="ARBA00022857"/>
    </source>
</evidence>
<proteinExistence type="predicted"/>
<dbReference type="SUPFAM" id="SSF51735">
    <property type="entry name" value="NAD(P)-binding Rossmann-fold domains"/>
    <property type="match status" value="1"/>
</dbReference>
<evidence type="ECO:0000313" key="4">
    <source>
        <dbReference type="EMBL" id="CDO71863.1"/>
    </source>
</evidence>
<dbReference type="PANTHER" id="PTHR47706">
    <property type="entry name" value="NMRA-LIKE FAMILY PROTEIN"/>
    <property type="match status" value="1"/>
</dbReference>
<dbReference type="OrthoDB" id="5283654at2759"/>
<gene>
    <name evidence="4" type="ORF">BN946_scf184940.g10</name>
</gene>
<organism evidence="4 5">
    <name type="scientific">Pycnoporus cinnabarinus</name>
    <name type="common">Cinnabar-red polypore</name>
    <name type="synonym">Trametes cinnabarina</name>
    <dbReference type="NCBI Taxonomy" id="5643"/>
    <lineage>
        <taxon>Eukaryota</taxon>
        <taxon>Fungi</taxon>
        <taxon>Dikarya</taxon>
        <taxon>Basidiomycota</taxon>
        <taxon>Agaricomycotina</taxon>
        <taxon>Agaricomycetes</taxon>
        <taxon>Polyporales</taxon>
        <taxon>Polyporaceae</taxon>
        <taxon>Trametes</taxon>
    </lineage>
</organism>
<keyword evidence="5" id="KW-1185">Reference proteome</keyword>
<accession>A0A060SHH4</accession>
<evidence type="ECO:0000256" key="2">
    <source>
        <dbReference type="ARBA" id="ARBA00023002"/>
    </source>
</evidence>
<feature type="domain" description="NmrA-like" evidence="3">
    <location>
        <begin position="6"/>
        <end position="313"/>
    </location>
</feature>
<dbReference type="InterPro" id="IPR008030">
    <property type="entry name" value="NmrA-like"/>
</dbReference>
<dbReference type="Gene3D" id="3.40.50.720">
    <property type="entry name" value="NAD(P)-binding Rossmann-like Domain"/>
    <property type="match status" value="1"/>
</dbReference>
<dbReference type="GO" id="GO:0016491">
    <property type="term" value="F:oxidoreductase activity"/>
    <property type="evidence" value="ECO:0007669"/>
    <property type="project" value="UniProtKB-KW"/>
</dbReference>
<dbReference type="Proteomes" id="UP000029665">
    <property type="component" value="Unassembled WGS sequence"/>
</dbReference>
<comment type="caution">
    <text evidence="4">The sequence shown here is derived from an EMBL/GenBank/DDBJ whole genome shotgun (WGS) entry which is preliminary data.</text>
</comment>
<evidence type="ECO:0000259" key="3">
    <source>
        <dbReference type="Pfam" id="PF05368"/>
    </source>
</evidence>
<reference evidence="4" key="1">
    <citation type="submission" date="2014-01" db="EMBL/GenBank/DDBJ databases">
        <title>The genome of the white-rot fungus Pycnoporus cinnabarinus: a basidiomycete model with a versatile arsenal for lignocellulosic biomass breakdown.</title>
        <authorList>
            <person name="Levasseur A."/>
            <person name="Lomascolo A."/>
            <person name="Ruiz-Duenas F.J."/>
            <person name="Uzan E."/>
            <person name="Piumi F."/>
            <person name="Kues U."/>
            <person name="Ram A.F.J."/>
            <person name="Murat C."/>
            <person name="Haon M."/>
            <person name="Benoit I."/>
            <person name="Arfi Y."/>
            <person name="Chevret D."/>
            <person name="Drula E."/>
            <person name="Kwon M.J."/>
            <person name="Gouret P."/>
            <person name="Lesage-Meessen L."/>
            <person name="Lombard V."/>
            <person name="Mariette J."/>
            <person name="Noirot C."/>
            <person name="Park J."/>
            <person name="Patyshakuliyeva A."/>
            <person name="Wieneger R.A.B."/>
            <person name="Wosten H.A.B."/>
            <person name="Martin F."/>
            <person name="Coutinho P.M."/>
            <person name="de Vries R."/>
            <person name="Martinez A.T."/>
            <person name="Klopp C."/>
            <person name="Pontarotti P."/>
            <person name="Henrissat B."/>
            <person name="Record E."/>
        </authorList>
    </citation>
    <scope>NUCLEOTIDE SEQUENCE [LARGE SCALE GENOMIC DNA]</scope>
    <source>
        <strain evidence="4">BRFM137</strain>
    </source>
</reference>
<dbReference type="PANTHER" id="PTHR47706:SF9">
    <property type="entry name" value="NMRA-LIKE DOMAIN-CONTAINING PROTEIN-RELATED"/>
    <property type="match status" value="1"/>
</dbReference>
<dbReference type="EMBL" id="CCBP010000108">
    <property type="protein sequence ID" value="CDO71863.1"/>
    <property type="molecule type" value="Genomic_DNA"/>
</dbReference>
<keyword evidence="2" id="KW-0560">Oxidoreductase</keyword>
<dbReference type="InterPro" id="IPR051609">
    <property type="entry name" value="NmrA/Isoflavone_reductase-like"/>
</dbReference>
<name>A0A060SHH4_PYCCI</name>
<dbReference type="InterPro" id="IPR036291">
    <property type="entry name" value="NAD(P)-bd_dom_sf"/>
</dbReference>
<dbReference type="STRING" id="5643.A0A060SHH4"/>